<dbReference type="SUPFAM" id="SSF47769">
    <property type="entry name" value="SAM/Pointed domain"/>
    <property type="match status" value="1"/>
</dbReference>
<evidence type="ECO:0000256" key="1">
    <source>
        <dbReference type="ARBA" id="ARBA00022679"/>
    </source>
</evidence>
<evidence type="ECO:0000256" key="4">
    <source>
        <dbReference type="ARBA" id="ARBA00022840"/>
    </source>
</evidence>
<gene>
    <name evidence="6" type="ORF">NP493_1325g01053</name>
</gene>
<keyword evidence="1" id="KW-0808">Transferase</keyword>
<dbReference type="EMBL" id="JAODUO010001324">
    <property type="protein sequence ID" value="KAK2166374.1"/>
    <property type="molecule type" value="Genomic_DNA"/>
</dbReference>
<proteinExistence type="predicted"/>
<sequence length="744" mass="83430">MTDISFLHPQSTSVAQKEFDSCYDDRDCKKDENKEKIELNEVIHKDSVVTVHVSPDVTPVPDGQSPLLASMGDTYCVPQGQLHKRLALRRPKDQLMCRANSLKKAFRQIIEHAERAVDQQNSDTVRYDKELVERGYHSNLSTGDDAELCGTKLHPPPTIEIVSPAEENDEEDEEIIAITTNGSTTIETTKPISPMACLTVPVSTWSSDNDTGSLPSPTMLSPIADDLNSRRWCASSSARHGGGSGGLASSLAGGNFISKVLMANADALCAAVSPLMSEDIDIEDYVEHCVMNNYFGIGLDAKITLDFHTRREEHPEKCRSRTRNMMWYGVIGSKEMVQRNFRNLDQRVQLECDGQRIPLPNLQGIVVLNIPSYMGGINFWGSSKHDDNFVPVSFDDKILEVVAVFGGVQLGISRVINLQHHRIAQCRSVKITILGEEGVPVQVDGEAWVQPPGHIKITHNNRSQMLIRDKVFEEALKVWREKQKIETPVDAISDLLSEDETQILHSFVEATQMLIKSVKVASICHSSIEQELFHLATQASGFLDRLYPSGRLSEPAIRTQVSDLVSSVRTLYNETNLSMTEKTNTVQLRRDVEEKLLLSLAAMEVEMRKVYEIGGLPHFQAIQQEATELHQKKHKEKSHFRLMRLKRGGKREKETKNTGPSIMTVLEWSMEEVGQWLDSLGLAEYQEHFRSHEIQGQELLTLGRQDLKDLGVSKVGHLKRIQQGIKNVKTRLANLDLDKCSTSL</sequence>
<dbReference type="InterPro" id="IPR054474">
    <property type="entry name" value="DGKD_4H"/>
</dbReference>
<evidence type="ECO:0000259" key="5">
    <source>
        <dbReference type="PROSITE" id="PS50105"/>
    </source>
</evidence>
<dbReference type="SUPFAM" id="SSF111331">
    <property type="entry name" value="NAD kinase/diacylglycerol kinase-like"/>
    <property type="match status" value="1"/>
</dbReference>
<dbReference type="Pfam" id="PF00536">
    <property type="entry name" value="SAM_1"/>
    <property type="match status" value="1"/>
</dbReference>
<evidence type="ECO:0000256" key="3">
    <source>
        <dbReference type="ARBA" id="ARBA00022777"/>
    </source>
</evidence>
<dbReference type="InterPro" id="IPR037607">
    <property type="entry name" value="DGK"/>
</dbReference>
<reference evidence="6" key="1">
    <citation type="journal article" date="2023" name="Mol. Biol. Evol.">
        <title>Third-Generation Sequencing Reveals the Adaptive Role of the Epigenome in Three Deep-Sea Polychaetes.</title>
        <authorList>
            <person name="Perez M."/>
            <person name="Aroh O."/>
            <person name="Sun Y."/>
            <person name="Lan Y."/>
            <person name="Juniper S.K."/>
            <person name="Young C.R."/>
            <person name="Angers B."/>
            <person name="Qian P.Y."/>
        </authorList>
    </citation>
    <scope>NUCLEOTIDE SEQUENCE</scope>
    <source>
        <strain evidence="6">R07B-5</strain>
    </source>
</reference>
<dbReference type="InterPro" id="IPR016064">
    <property type="entry name" value="NAD/diacylglycerol_kinase_sf"/>
</dbReference>
<organism evidence="6 7">
    <name type="scientific">Ridgeia piscesae</name>
    <name type="common">Tubeworm</name>
    <dbReference type="NCBI Taxonomy" id="27915"/>
    <lineage>
        <taxon>Eukaryota</taxon>
        <taxon>Metazoa</taxon>
        <taxon>Spiralia</taxon>
        <taxon>Lophotrochozoa</taxon>
        <taxon>Annelida</taxon>
        <taxon>Polychaeta</taxon>
        <taxon>Sedentaria</taxon>
        <taxon>Canalipalpata</taxon>
        <taxon>Sabellida</taxon>
        <taxon>Siboglinidae</taxon>
        <taxon>Ridgeia</taxon>
    </lineage>
</organism>
<dbReference type="GO" id="GO:0005524">
    <property type="term" value="F:ATP binding"/>
    <property type="evidence" value="ECO:0007669"/>
    <property type="project" value="UniProtKB-KW"/>
</dbReference>
<dbReference type="GO" id="GO:0004143">
    <property type="term" value="F:ATP-dependent diacylglycerol kinase activity"/>
    <property type="evidence" value="ECO:0007669"/>
    <property type="project" value="InterPro"/>
</dbReference>
<dbReference type="FunFam" id="2.60.200.40:FF:000001">
    <property type="entry name" value="Diacylglycerol kinase"/>
    <property type="match status" value="1"/>
</dbReference>
<dbReference type="GO" id="GO:0005886">
    <property type="term" value="C:plasma membrane"/>
    <property type="evidence" value="ECO:0007669"/>
    <property type="project" value="TreeGrafter"/>
</dbReference>
<dbReference type="SMART" id="SM00045">
    <property type="entry name" value="DAGKa"/>
    <property type="match status" value="1"/>
</dbReference>
<evidence type="ECO:0000313" key="7">
    <source>
        <dbReference type="Proteomes" id="UP001209878"/>
    </source>
</evidence>
<dbReference type="SMART" id="SM00454">
    <property type="entry name" value="SAM"/>
    <property type="match status" value="1"/>
</dbReference>
<dbReference type="AlphaFoldDB" id="A0AAD9NGK6"/>
<evidence type="ECO:0000256" key="2">
    <source>
        <dbReference type="ARBA" id="ARBA00022741"/>
    </source>
</evidence>
<dbReference type="GO" id="GO:0007200">
    <property type="term" value="P:phospholipase C-activating G protein-coupled receptor signaling pathway"/>
    <property type="evidence" value="ECO:0007669"/>
    <property type="project" value="InterPro"/>
</dbReference>
<feature type="domain" description="SAM" evidence="5">
    <location>
        <begin position="668"/>
        <end position="731"/>
    </location>
</feature>
<dbReference type="InterPro" id="IPR001660">
    <property type="entry name" value="SAM"/>
</dbReference>
<dbReference type="Pfam" id="PF22944">
    <property type="entry name" value="DGKD_4H"/>
    <property type="match status" value="1"/>
</dbReference>
<dbReference type="PROSITE" id="PS50105">
    <property type="entry name" value="SAM_DOMAIN"/>
    <property type="match status" value="1"/>
</dbReference>
<keyword evidence="2" id="KW-0547">Nucleotide-binding</keyword>
<dbReference type="Gene3D" id="2.60.200.40">
    <property type="match status" value="1"/>
</dbReference>
<keyword evidence="7" id="KW-1185">Reference proteome</keyword>
<dbReference type="Gene3D" id="1.10.150.50">
    <property type="entry name" value="Transcription Factor, Ets-1"/>
    <property type="match status" value="1"/>
</dbReference>
<protein>
    <recommendedName>
        <fullName evidence="5">SAM domain-containing protein</fullName>
    </recommendedName>
</protein>
<accession>A0AAD9NGK6</accession>
<comment type="caution">
    <text evidence="6">The sequence shown here is derived from an EMBL/GenBank/DDBJ whole genome shotgun (WGS) entry which is preliminary data.</text>
</comment>
<dbReference type="Proteomes" id="UP001209878">
    <property type="component" value="Unassembled WGS sequence"/>
</dbReference>
<dbReference type="PANTHER" id="PTHR11255:SF109">
    <property type="entry name" value="DIACYLGLYCEROL KINASE ETA"/>
    <property type="match status" value="1"/>
</dbReference>
<dbReference type="InterPro" id="IPR000756">
    <property type="entry name" value="Diacylglycerol_kin_accessory"/>
</dbReference>
<dbReference type="InterPro" id="IPR013761">
    <property type="entry name" value="SAM/pointed_sf"/>
</dbReference>
<keyword evidence="4" id="KW-0067">ATP-binding</keyword>
<dbReference type="Pfam" id="PF00609">
    <property type="entry name" value="DAGK_acc"/>
    <property type="match status" value="1"/>
</dbReference>
<evidence type="ECO:0000313" key="6">
    <source>
        <dbReference type="EMBL" id="KAK2166374.1"/>
    </source>
</evidence>
<dbReference type="PANTHER" id="PTHR11255">
    <property type="entry name" value="DIACYLGLYCEROL KINASE"/>
    <property type="match status" value="1"/>
</dbReference>
<name>A0AAD9NGK6_RIDPI</name>
<keyword evidence="3" id="KW-0418">Kinase</keyword>